<dbReference type="AlphaFoldDB" id="A0A1E3BFI2"/>
<comment type="caution">
    <text evidence="2">The sequence shown here is derived from an EMBL/GenBank/DDBJ whole genome shotgun (WGS) entry which is preliminary data.</text>
</comment>
<dbReference type="Proteomes" id="UP000094569">
    <property type="component" value="Unassembled WGS sequence"/>
</dbReference>
<dbReference type="OrthoDB" id="2349068at2759"/>
<organism evidence="2 3">
    <name type="scientific">Aspergillus cristatus</name>
    <name type="common">Chinese Fuzhuan brick tea-fermentation fungus</name>
    <name type="synonym">Eurotium cristatum</name>
    <dbReference type="NCBI Taxonomy" id="573508"/>
    <lineage>
        <taxon>Eukaryota</taxon>
        <taxon>Fungi</taxon>
        <taxon>Dikarya</taxon>
        <taxon>Ascomycota</taxon>
        <taxon>Pezizomycotina</taxon>
        <taxon>Eurotiomycetes</taxon>
        <taxon>Eurotiomycetidae</taxon>
        <taxon>Eurotiales</taxon>
        <taxon>Aspergillaceae</taxon>
        <taxon>Aspergillus</taxon>
        <taxon>Aspergillus subgen. Aspergillus</taxon>
    </lineage>
</organism>
<sequence length="126" mass="13042">MPSINFPWVKKPLLANAPMAMSAGPALAVAVSRAGGLGFIGPAMDASGTEKNLSTPAEAMRESESLYPPTLQSPYSTSRTMRGMAICTPSRPAGAGLVGEVLDAGEIVERARDDAAQRVRGAQDVV</sequence>
<dbReference type="STRING" id="573508.A0A1E3BFI2"/>
<reference evidence="2 3" key="1">
    <citation type="journal article" date="2016" name="BMC Genomics">
        <title>Comparative genomic and transcriptomic analyses of the Fuzhuan brick tea-fermentation fungus Aspergillus cristatus.</title>
        <authorList>
            <person name="Ge Y."/>
            <person name="Wang Y."/>
            <person name="Liu Y."/>
            <person name="Tan Y."/>
            <person name="Ren X."/>
            <person name="Zhang X."/>
            <person name="Hyde K.D."/>
            <person name="Liu Y."/>
            <person name="Liu Z."/>
        </authorList>
    </citation>
    <scope>NUCLEOTIDE SEQUENCE [LARGE SCALE GENOMIC DNA]</scope>
    <source>
        <strain evidence="2 3">GZAAS20.1005</strain>
    </source>
</reference>
<dbReference type="SUPFAM" id="SSF51412">
    <property type="entry name" value="Inosine monophosphate dehydrogenase (IMPDH)"/>
    <property type="match status" value="1"/>
</dbReference>
<evidence type="ECO:0000256" key="1">
    <source>
        <dbReference type="SAM" id="MobiDB-lite"/>
    </source>
</evidence>
<accession>A0A1E3BFI2</accession>
<feature type="region of interest" description="Disordered" evidence="1">
    <location>
        <begin position="45"/>
        <end position="77"/>
    </location>
</feature>
<dbReference type="VEuPathDB" id="FungiDB:SI65_04716"/>
<evidence type="ECO:0008006" key="4">
    <source>
        <dbReference type="Google" id="ProtNLM"/>
    </source>
</evidence>
<evidence type="ECO:0000313" key="2">
    <source>
        <dbReference type="EMBL" id="ODM19730.1"/>
    </source>
</evidence>
<dbReference type="InterPro" id="IPR013785">
    <property type="entry name" value="Aldolase_TIM"/>
</dbReference>
<name>A0A1E3BFI2_ASPCR</name>
<dbReference type="EMBL" id="JXNT01000004">
    <property type="protein sequence ID" value="ODM19730.1"/>
    <property type="molecule type" value="Genomic_DNA"/>
</dbReference>
<gene>
    <name evidence="2" type="ORF">SI65_04716</name>
</gene>
<protein>
    <recommendedName>
        <fullName evidence="4">Nitronate monooxygenase domain-containing protein</fullName>
    </recommendedName>
</protein>
<evidence type="ECO:0000313" key="3">
    <source>
        <dbReference type="Proteomes" id="UP000094569"/>
    </source>
</evidence>
<keyword evidence="3" id="KW-1185">Reference proteome</keyword>
<proteinExistence type="predicted"/>
<dbReference type="Gene3D" id="3.20.20.70">
    <property type="entry name" value="Aldolase class I"/>
    <property type="match status" value="1"/>
</dbReference>